<reference evidence="1 2" key="1">
    <citation type="submission" date="2018-06" db="EMBL/GenBank/DDBJ databases">
        <title>Genomic Encyclopedia of Type Strains, Phase III (KMG-III): the genomes of soil and plant-associated and newly described type strains.</title>
        <authorList>
            <person name="Whitman W."/>
        </authorList>
    </citation>
    <scope>NUCLEOTIDE SEQUENCE [LARGE SCALE GENOMIC DNA]</scope>
    <source>
        <strain evidence="1 2">ORS 1419</strain>
    </source>
</reference>
<dbReference type="AlphaFoldDB" id="A0A318T001"/>
<protein>
    <submittedName>
        <fullName evidence="1">Uncharacterized protein</fullName>
    </submittedName>
</protein>
<dbReference type="RefSeq" id="WP_110753223.1">
    <property type="nucleotide sequence ID" value="NZ_QJTF01000018.1"/>
</dbReference>
<evidence type="ECO:0000313" key="1">
    <source>
        <dbReference type="EMBL" id="PYE86893.1"/>
    </source>
</evidence>
<dbReference type="Proteomes" id="UP000247454">
    <property type="component" value="Unassembled WGS sequence"/>
</dbReference>
<accession>A0A318T001</accession>
<name>A0A318T001_9HYPH</name>
<comment type="caution">
    <text evidence="1">The sequence shown here is derived from an EMBL/GenBank/DDBJ whole genome shotgun (WGS) entry which is preliminary data.</text>
</comment>
<dbReference type="OrthoDB" id="8455010at2"/>
<keyword evidence="2" id="KW-1185">Reference proteome</keyword>
<organism evidence="1 2">
    <name type="scientific">Phyllobacterium leguminum</name>
    <dbReference type="NCBI Taxonomy" id="314237"/>
    <lineage>
        <taxon>Bacteria</taxon>
        <taxon>Pseudomonadati</taxon>
        <taxon>Pseudomonadota</taxon>
        <taxon>Alphaproteobacteria</taxon>
        <taxon>Hyphomicrobiales</taxon>
        <taxon>Phyllobacteriaceae</taxon>
        <taxon>Phyllobacterium</taxon>
    </lineage>
</organism>
<proteinExistence type="predicted"/>
<dbReference type="EMBL" id="QJTF01000018">
    <property type="protein sequence ID" value="PYE86893.1"/>
    <property type="molecule type" value="Genomic_DNA"/>
</dbReference>
<evidence type="ECO:0000313" key="2">
    <source>
        <dbReference type="Proteomes" id="UP000247454"/>
    </source>
</evidence>
<gene>
    <name evidence="1" type="ORF">C7477_11831</name>
</gene>
<sequence>MERVLPLFTWREDAVLGRLRENRISLQNRISALPRMSHRRVELQAKLKELTARELAMTLQITGNSVR</sequence>